<dbReference type="AlphaFoldDB" id="D5SS36"/>
<reference evidence="1 2" key="1">
    <citation type="journal article" date="2010" name="Stand. Genomic Sci.">
        <title>Complete genome sequence of Planctomyces limnophilus type strain (Mu 290).</title>
        <authorList>
            <person name="Labutti K."/>
            <person name="Sikorski J."/>
            <person name="Schneider S."/>
            <person name="Nolan M."/>
            <person name="Lucas S."/>
            <person name="Glavina Del Rio T."/>
            <person name="Tice H."/>
            <person name="Cheng J.F."/>
            <person name="Goodwin L."/>
            <person name="Pitluck S."/>
            <person name="Liolios K."/>
            <person name="Ivanova N."/>
            <person name="Mavromatis K."/>
            <person name="Mikhailova N."/>
            <person name="Pati A."/>
            <person name="Chen A."/>
            <person name="Palaniappan K."/>
            <person name="Land M."/>
            <person name="Hauser L."/>
            <person name="Chang Y.J."/>
            <person name="Jeffries C.D."/>
            <person name="Tindall B.J."/>
            <person name="Rohde M."/>
            <person name="Goker M."/>
            <person name="Woyke T."/>
            <person name="Bristow J."/>
            <person name="Eisen J.A."/>
            <person name="Markowitz V."/>
            <person name="Hugenholtz P."/>
            <person name="Kyrpides N.C."/>
            <person name="Klenk H.P."/>
            <person name="Lapidus A."/>
        </authorList>
    </citation>
    <scope>NUCLEOTIDE SEQUENCE [LARGE SCALE GENOMIC DNA]</scope>
    <source>
        <strain evidence="2">ATCC 43296 / DSM 3776 / IFAM 1008 / 290</strain>
    </source>
</reference>
<evidence type="ECO:0000313" key="1">
    <source>
        <dbReference type="EMBL" id="ADG68760.1"/>
    </source>
</evidence>
<dbReference type="HOGENOM" id="CLU_3187134_0_0_0"/>
<sequence length="46" mass="4988">MMVCGEYEPRENARHLILVSPAATILRVVGIATADDGRVWCSFAPA</sequence>
<keyword evidence="2" id="KW-1185">Reference proteome</keyword>
<name>D5SS36_PLAL2</name>
<accession>D5SS36</accession>
<evidence type="ECO:0000313" key="2">
    <source>
        <dbReference type="Proteomes" id="UP000002220"/>
    </source>
</evidence>
<dbReference type="STRING" id="521674.Plim_2938"/>
<protein>
    <submittedName>
        <fullName evidence="1">Uncharacterized protein</fullName>
    </submittedName>
</protein>
<proteinExistence type="predicted"/>
<gene>
    <name evidence="1" type="ordered locus">Plim_2938</name>
</gene>
<dbReference type="EMBL" id="CP001744">
    <property type="protein sequence ID" value="ADG68760.1"/>
    <property type="molecule type" value="Genomic_DNA"/>
</dbReference>
<dbReference type="KEGG" id="plm:Plim_2938"/>
<dbReference type="Proteomes" id="UP000002220">
    <property type="component" value="Chromosome"/>
</dbReference>
<organism evidence="1 2">
    <name type="scientific">Planctopirus limnophila (strain ATCC 43296 / DSM 3776 / IFAM 1008 / Mu 290)</name>
    <name type="common">Planctomyces limnophilus</name>
    <dbReference type="NCBI Taxonomy" id="521674"/>
    <lineage>
        <taxon>Bacteria</taxon>
        <taxon>Pseudomonadati</taxon>
        <taxon>Planctomycetota</taxon>
        <taxon>Planctomycetia</taxon>
        <taxon>Planctomycetales</taxon>
        <taxon>Planctomycetaceae</taxon>
        <taxon>Planctopirus</taxon>
    </lineage>
</organism>